<dbReference type="InterPro" id="IPR016032">
    <property type="entry name" value="Sig_transdc_resp-reg_C-effctor"/>
</dbReference>
<comment type="caution">
    <text evidence="4">The sequence shown here is derived from an EMBL/GenBank/DDBJ whole genome shotgun (WGS) entry which is preliminary data.</text>
</comment>
<reference evidence="4 5" key="1">
    <citation type="submission" date="2012-10" db="EMBL/GenBank/DDBJ databases">
        <title>Draft Genome Sequence of Paenibacillus popilliae ATCC 14706T.</title>
        <authorList>
            <person name="Iiyama K."/>
            <person name="Mori K."/>
            <person name="Mon H."/>
            <person name="Chieda Y."/>
            <person name="Lee J.M."/>
            <person name="Kusakabe T."/>
            <person name="Tashiro K."/>
            <person name="Asano S."/>
            <person name="Yasunaga-Aoki C."/>
            <person name="Shimizu S."/>
        </authorList>
    </citation>
    <scope>NUCLEOTIDE SEQUENCE [LARGE SCALE GENOMIC DNA]</scope>
    <source>
        <strain evidence="4 5">ATCC 14706</strain>
    </source>
</reference>
<keyword evidence="5" id="KW-1185">Reference proteome</keyword>
<dbReference type="GO" id="GO:0003677">
    <property type="term" value="F:DNA binding"/>
    <property type="evidence" value="ECO:0007669"/>
    <property type="project" value="UniProtKB-KW"/>
</dbReference>
<sequence length="69" mass="7880">MEQAKLSYREQEVAICVAQGLKDSEISKTLGVSMRRTGEIVAAIKYKWNIKTRVELAILAYHFGFVYLN</sequence>
<dbReference type="AlphaFoldDB" id="M9L9Z0"/>
<evidence type="ECO:0000259" key="3">
    <source>
        <dbReference type="SMART" id="SM00421"/>
    </source>
</evidence>
<feature type="domain" description="HTH luxR-type" evidence="3">
    <location>
        <begin position="3"/>
        <end position="60"/>
    </location>
</feature>
<dbReference type="Gene3D" id="1.10.10.10">
    <property type="entry name" value="Winged helix-like DNA-binding domain superfamily/Winged helix DNA-binding domain"/>
    <property type="match status" value="1"/>
</dbReference>
<dbReference type="RefSeq" id="WP_006285786.1">
    <property type="nucleotide sequence ID" value="NZ_BALG01000093.1"/>
</dbReference>
<organism evidence="4 5">
    <name type="scientific">Paenibacillus popilliae ATCC 14706</name>
    <dbReference type="NCBI Taxonomy" id="1212764"/>
    <lineage>
        <taxon>Bacteria</taxon>
        <taxon>Bacillati</taxon>
        <taxon>Bacillota</taxon>
        <taxon>Bacilli</taxon>
        <taxon>Bacillales</taxon>
        <taxon>Paenibacillaceae</taxon>
        <taxon>Paenibacillus</taxon>
    </lineage>
</organism>
<dbReference type="SMART" id="SM00421">
    <property type="entry name" value="HTH_LUXR"/>
    <property type="match status" value="1"/>
</dbReference>
<evidence type="ECO:0000256" key="1">
    <source>
        <dbReference type="ARBA" id="ARBA00023015"/>
    </source>
</evidence>
<name>M9L9Z0_PAEPP</name>
<dbReference type="OrthoDB" id="2911118at2"/>
<evidence type="ECO:0000313" key="5">
    <source>
        <dbReference type="Proteomes" id="UP000029453"/>
    </source>
</evidence>
<dbReference type="Proteomes" id="UP000029453">
    <property type="component" value="Unassembled WGS sequence"/>
</dbReference>
<keyword evidence="4" id="KW-0238">DNA-binding</keyword>
<dbReference type="GO" id="GO:0006355">
    <property type="term" value="P:regulation of DNA-templated transcription"/>
    <property type="evidence" value="ECO:0007669"/>
    <property type="project" value="InterPro"/>
</dbReference>
<keyword evidence="2" id="KW-0804">Transcription</keyword>
<proteinExistence type="predicted"/>
<dbReference type="SUPFAM" id="SSF46894">
    <property type="entry name" value="C-terminal effector domain of the bipartite response regulators"/>
    <property type="match status" value="1"/>
</dbReference>
<accession>M9L9Z0</accession>
<protein>
    <submittedName>
        <fullName evidence="4">DNA-binding HTH domain-containing protein</fullName>
    </submittedName>
</protein>
<dbReference type="InterPro" id="IPR036388">
    <property type="entry name" value="WH-like_DNA-bd_sf"/>
</dbReference>
<gene>
    <name evidence="4" type="ORF">PPOP_1719</name>
</gene>
<keyword evidence="1" id="KW-0805">Transcription regulation</keyword>
<evidence type="ECO:0000313" key="4">
    <source>
        <dbReference type="EMBL" id="GAC42362.1"/>
    </source>
</evidence>
<dbReference type="InterPro" id="IPR000792">
    <property type="entry name" value="Tscrpt_reg_LuxR_C"/>
</dbReference>
<dbReference type="EMBL" id="BALG01000093">
    <property type="protein sequence ID" value="GAC42362.1"/>
    <property type="molecule type" value="Genomic_DNA"/>
</dbReference>
<dbReference type="Pfam" id="PF00196">
    <property type="entry name" value="GerE"/>
    <property type="match status" value="1"/>
</dbReference>
<evidence type="ECO:0000256" key="2">
    <source>
        <dbReference type="ARBA" id="ARBA00023163"/>
    </source>
</evidence>